<dbReference type="PANTHER" id="PTHR30543">
    <property type="entry name" value="CHROMATE REDUCTASE"/>
    <property type="match status" value="1"/>
</dbReference>
<dbReference type="Gene3D" id="3.40.50.360">
    <property type="match status" value="1"/>
</dbReference>
<protein>
    <submittedName>
        <fullName evidence="2">NAD(P)H-dependent FMN reductase</fullName>
    </submittedName>
</protein>
<dbReference type="Pfam" id="PF03358">
    <property type="entry name" value="FMN_red"/>
    <property type="match status" value="1"/>
</dbReference>
<evidence type="ECO:0000313" key="3">
    <source>
        <dbReference type="Proteomes" id="UP000199150"/>
    </source>
</evidence>
<dbReference type="GO" id="GO:0010181">
    <property type="term" value="F:FMN binding"/>
    <property type="evidence" value="ECO:0007669"/>
    <property type="project" value="TreeGrafter"/>
</dbReference>
<reference evidence="3" key="1">
    <citation type="submission" date="2016-10" db="EMBL/GenBank/DDBJ databases">
        <authorList>
            <person name="Varghese N."/>
            <person name="Submissions S."/>
        </authorList>
    </citation>
    <scope>NUCLEOTIDE SEQUENCE [LARGE SCALE GENOMIC DNA]</scope>
    <source>
        <strain evidence="3">CGMCC 1.3431</strain>
    </source>
</reference>
<dbReference type="AlphaFoldDB" id="A0A1G4T9M1"/>
<evidence type="ECO:0000259" key="1">
    <source>
        <dbReference type="Pfam" id="PF03358"/>
    </source>
</evidence>
<organism evidence="2 3">
    <name type="scientific">Asticcacaulis taihuensis</name>
    <dbReference type="NCBI Taxonomy" id="260084"/>
    <lineage>
        <taxon>Bacteria</taxon>
        <taxon>Pseudomonadati</taxon>
        <taxon>Pseudomonadota</taxon>
        <taxon>Alphaproteobacteria</taxon>
        <taxon>Caulobacterales</taxon>
        <taxon>Caulobacteraceae</taxon>
        <taxon>Asticcacaulis</taxon>
    </lineage>
</organism>
<dbReference type="InterPro" id="IPR005025">
    <property type="entry name" value="FMN_Rdtase-like_dom"/>
</dbReference>
<evidence type="ECO:0000313" key="2">
    <source>
        <dbReference type="EMBL" id="SCW78041.1"/>
    </source>
</evidence>
<dbReference type="GO" id="GO:0005829">
    <property type="term" value="C:cytosol"/>
    <property type="evidence" value="ECO:0007669"/>
    <property type="project" value="TreeGrafter"/>
</dbReference>
<dbReference type="InterPro" id="IPR050712">
    <property type="entry name" value="NAD(P)H-dep_reductase"/>
</dbReference>
<gene>
    <name evidence="2" type="ORF">SAMN02927928_3342</name>
</gene>
<keyword evidence="3" id="KW-1185">Reference proteome</keyword>
<dbReference type="Proteomes" id="UP000199150">
    <property type="component" value="Unassembled WGS sequence"/>
</dbReference>
<accession>A0A1G4T9M1</accession>
<dbReference type="RefSeq" id="WP_090650204.1">
    <property type="nucleotide sequence ID" value="NZ_CBCRYE010000007.1"/>
</dbReference>
<name>A0A1G4T9M1_9CAUL</name>
<dbReference type="STRING" id="260084.SAMN02927928_3342"/>
<dbReference type="PANTHER" id="PTHR30543:SF21">
    <property type="entry name" value="NAD(P)H-DEPENDENT FMN REDUCTASE LOT6"/>
    <property type="match status" value="1"/>
</dbReference>
<dbReference type="OrthoDB" id="9812295at2"/>
<dbReference type="EMBL" id="FMTS01000007">
    <property type="protein sequence ID" value="SCW78041.1"/>
    <property type="molecule type" value="Genomic_DNA"/>
</dbReference>
<proteinExistence type="predicted"/>
<dbReference type="InterPro" id="IPR029039">
    <property type="entry name" value="Flavoprotein-like_sf"/>
</dbReference>
<feature type="domain" description="NADPH-dependent FMN reductase-like" evidence="1">
    <location>
        <begin position="5"/>
        <end position="145"/>
    </location>
</feature>
<sequence>MSDISVAVIVGSLRRDSINRKVAQAVTRLNAPGLAFTFVEIGDLPLYNADFEAAPPPAVASFRQQIATAQAFLFVSPEYNRSVPGVLKNAIDIASKPNGHNGWGNKPGGLFGATPGAIGTAVMQSHLRTVMGGVGVTVFSGPEIYLTVKDDFFTENGDFNEGTHRFLQGWMDGYAAFVKKMVG</sequence>
<dbReference type="SUPFAM" id="SSF52218">
    <property type="entry name" value="Flavoproteins"/>
    <property type="match status" value="1"/>
</dbReference>
<dbReference type="GO" id="GO:0016491">
    <property type="term" value="F:oxidoreductase activity"/>
    <property type="evidence" value="ECO:0007669"/>
    <property type="project" value="InterPro"/>
</dbReference>